<dbReference type="InParanoid" id="G3PH46"/>
<sequence length="224" mass="25233">MTGQQLPAIRGWHLFKGGKGTRRKNGALPSQQPRTHWRTQTSIRTGTLYDRTRTNTVLNVPSFYARTHSARTRPRVFQMEDEWEEEEQLVVVELSGIINNDFMAKCRGKCKILGIDSEKPMMQVGQYVFAGEYEDALGTRVLFEETQQKEKADSVPELKYICHTAKKLMMQRVFLVEKKEGATSTDCGEQLDGSCQSNQEEKPNQPGETAGNIDGTDLEDAAVG</sequence>
<evidence type="ECO:0000256" key="1">
    <source>
        <dbReference type="SAM" id="MobiDB-lite"/>
    </source>
</evidence>
<dbReference type="PANTHER" id="PTHR21860">
    <property type="entry name" value="TRANSCRIPTION INITIATION FACTOR IIIC TFIIIC , POLYPEPTIDE 6-RELATED"/>
    <property type="match status" value="1"/>
</dbReference>
<dbReference type="GeneTree" id="ENSGT00390000000510"/>
<dbReference type="AlphaFoldDB" id="G3PH46"/>
<name>G3PH46_GASAC</name>
<dbReference type="STRING" id="69293.ENSGACP00000016921"/>
<dbReference type="Gene3D" id="2.60.40.4370">
    <property type="match status" value="1"/>
</dbReference>
<dbReference type="InterPro" id="IPR042771">
    <property type="entry name" value="GTF3C6-like"/>
</dbReference>
<keyword evidence="4" id="KW-1185">Reference proteome</keyword>
<feature type="region of interest" description="Disordered" evidence="1">
    <location>
        <begin position="184"/>
        <end position="224"/>
    </location>
</feature>
<feature type="compositionally biased region" description="Polar residues" evidence="1">
    <location>
        <begin position="184"/>
        <end position="198"/>
    </location>
</feature>
<dbReference type="Ensembl" id="ENSGACT00000016955.2">
    <property type="protein sequence ID" value="ENSGACP00000016921.2"/>
    <property type="gene ID" value="ENSGACG00000012805.2"/>
</dbReference>
<dbReference type="GO" id="GO:0006383">
    <property type="term" value="P:transcription by RNA polymerase III"/>
    <property type="evidence" value="ECO:0007669"/>
    <property type="project" value="InterPro"/>
</dbReference>
<accession>G3PH46</accession>
<dbReference type="PANTHER" id="PTHR21860:SF2">
    <property type="entry name" value="GENERAL TRANSCRIPTION FACTOR 3C POLYPEPTIDE 6"/>
    <property type="match status" value="1"/>
</dbReference>
<dbReference type="FunFam" id="2.60.40.4370:FF:000003">
    <property type="entry name" value="General transcription factor 3C polypeptide, putative"/>
    <property type="match status" value="1"/>
</dbReference>
<reference evidence="3 4" key="1">
    <citation type="journal article" date="2021" name="G3 (Bethesda)">
        <title>Improved contiguity of the threespine stickleback genome using long-read sequencing.</title>
        <authorList>
            <person name="Nath S."/>
            <person name="Shaw D.E."/>
            <person name="White M.A."/>
        </authorList>
    </citation>
    <scope>NUCLEOTIDE SEQUENCE [LARGE SCALE GENOMIC DNA]</scope>
    <source>
        <strain evidence="3 4">Lake Benthic</strain>
    </source>
</reference>
<reference evidence="3" key="3">
    <citation type="submission" date="2025-09" db="UniProtKB">
        <authorList>
            <consortium name="Ensembl"/>
        </authorList>
    </citation>
    <scope>IDENTIFICATION</scope>
</reference>
<protein>
    <recommendedName>
        <fullName evidence="2">Transcription factor TFIIIC triple barrel domain-containing protein</fullName>
    </recommendedName>
</protein>
<reference evidence="3" key="2">
    <citation type="submission" date="2025-08" db="UniProtKB">
        <authorList>
            <consortium name="Ensembl"/>
        </authorList>
    </citation>
    <scope>IDENTIFICATION</scope>
</reference>
<organism evidence="3 4">
    <name type="scientific">Gasterosteus aculeatus aculeatus</name>
    <name type="common">three-spined stickleback</name>
    <dbReference type="NCBI Taxonomy" id="481459"/>
    <lineage>
        <taxon>Eukaryota</taxon>
        <taxon>Metazoa</taxon>
        <taxon>Chordata</taxon>
        <taxon>Craniata</taxon>
        <taxon>Vertebrata</taxon>
        <taxon>Euteleostomi</taxon>
        <taxon>Actinopterygii</taxon>
        <taxon>Neopterygii</taxon>
        <taxon>Teleostei</taxon>
        <taxon>Neoteleostei</taxon>
        <taxon>Acanthomorphata</taxon>
        <taxon>Eupercaria</taxon>
        <taxon>Perciformes</taxon>
        <taxon>Cottioidei</taxon>
        <taxon>Gasterosteales</taxon>
        <taxon>Gasterosteidae</taxon>
        <taxon>Gasterosteus</taxon>
    </lineage>
</organism>
<dbReference type="Pfam" id="PF10419">
    <property type="entry name" value="TFIIIC_sub6"/>
    <property type="match status" value="1"/>
</dbReference>
<proteinExistence type="predicted"/>
<dbReference type="InterPro" id="IPR019481">
    <property type="entry name" value="TFIIIC_triple_barrel"/>
</dbReference>
<dbReference type="Proteomes" id="UP000007635">
    <property type="component" value="Chromosome Y"/>
</dbReference>
<dbReference type="eggNOG" id="ENOG502RYMW">
    <property type="taxonomic scope" value="Eukaryota"/>
</dbReference>
<dbReference type="GO" id="GO:0000127">
    <property type="term" value="C:transcription factor TFIIIC complex"/>
    <property type="evidence" value="ECO:0007669"/>
    <property type="project" value="TreeGrafter"/>
</dbReference>
<evidence type="ECO:0000313" key="3">
    <source>
        <dbReference type="Ensembl" id="ENSGACP00000016921.2"/>
    </source>
</evidence>
<feature type="domain" description="Transcription factor TFIIIC triple barrel" evidence="2">
    <location>
        <begin position="84"/>
        <end position="175"/>
    </location>
</feature>
<evidence type="ECO:0000313" key="4">
    <source>
        <dbReference type="Proteomes" id="UP000007635"/>
    </source>
</evidence>
<dbReference type="Bgee" id="ENSGACG00000012805">
    <property type="expression patterns" value="Expressed in testis and 13 other cell types or tissues"/>
</dbReference>
<evidence type="ECO:0000259" key="2">
    <source>
        <dbReference type="Pfam" id="PF10419"/>
    </source>
</evidence>
<dbReference type="OMA" id="KCRTTCK"/>